<dbReference type="Pfam" id="PF04178">
    <property type="entry name" value="Got1"/>
    <property type="match status" value="1"/>
</dbReference>
<keyword evidence="7 9" id="KW-0472">Membrane</keyword>
<keyword evidence="6 9" id="KW-1133">Transmembrane helix</keyword>
<name>A0A6S7FQL4_PARCT</name>
<keyword evidence="5 9" id="KW-0653">Protein transport</keyword>
<evidence type="ECO:0000256" key="7">
    <source>
        <dbReference type="ARBA" id="ARBA00023136"/>
    </source>
</evidence>
<feature type="transmembrane region" description="Helical" evidence="9">
    <location>
        <begin position="66"/>
        <end position="92"/>
    </location>
</feature>
<evidence type="ECO:0000256" key="3">
    <source>
        <dbReference type="ARBA" id="ARBA00022448"/>
    </source>
</evidence>
<comment type="similarity">
    <text evidence="8 9">Belongs to the SFT2 family.</text>
</comment>
<evidence type="ECO:0000313" key="12">
    <source>
        <dbReference type="Proteomes" id="UP001152795"/>
    </source>
</evidence>
<feature type="transmembrane region" description="Helical" evidence="9">
    <location>
        <begin position="131"/>
        <end position="149"/>
    </location>
</feature>
<keyword evidence="3 9" id="KW-0813">Transport</keyword>
<feature type="region of interest" description="Disordered" evidence="10">
    <location>
        <begin position="18"/>
        <end position="38"/>
    </location>
</feature>
<comment type="caution">
    <text evidence="11">The sequence shown here is derived from an EMBL/GenBank/DDBJ whole genome shotgun (WGS) entry which is preliminary data.</text>
</comment>
<dbReference type="GO" id="GO:0015031">
    <property type="term" value="P:protein transport"/>
    <property type="evidence" value="ECO:0007669"/>
    <property type="project" value="UniProtKB-KW"/>
</dbReference>
<sequence length="204" mass="22956">MDLESKISSLKNYVKLSTQDDREAAHKNEESSNSNAEANGWWGTISNIKAQEPDPWLPGLSKTQRIVGFFMSLLLGMFCFGMAAMLIPFIILKSRKFVALYTMGSIFTLGSFSLLWGPYHHFKHLISVERLPFTVTYFGSMSATLYVAIFMKSTFLTLFCAIIQIITLLWYMVSYIPGGTTGMKMMSRFFSSAAMKTVSKTLPV</sequence>
<organism evidence="11 12">
    <name type="scientific">Paramuricea clavata</name>
    <name type="common">Red gorgonian</name>
    <name type="synonym">Violescent sea-whip</name>
    <dbReference type="NCBI Taxonomy" id="317549"/>
    <lineage>
        <taxon>Eukaryota</taxon>
        <taxon>Metazoa</taxon>
        <taxon>Cnidaria</taxon>
        <taxon>Anthozoa</taxon>
        <taxon>Octocorallia</taxon>
        <taxon>Malacalcyonacea</taxon>
        <taxon>Plexauridae</taxon>
        <taxon>Paramuricea</taxon>
    </lineage>
</organism>
<dbReference type="GO" id="GO:0005737">
    <property type="term" value="C:cytoplasm"/>
    <property type="evidence" value="ECO:0007669"/>
    <property type="project" value="UniProtKB-ARBA"/>
</dbReference>
<dbReference type="OrthoDB" id="660759at2759"/>
<feature type="transmembrane region" description="Helical" evidence="9">
    <location>
        <begin position="98"/>
        <end position="119"/>
    </location>
</feature>
<evidence type="ECO:0000256" key="2">
    <source>
        <dbReference type="ARBA" id="ARBA00004141"/>
    </source>
</evidence>
<evidence type="ECO:0000313" key="11">
    <source>
        <dbReference type="EMBL" id="CAB3976561.1"/>
    </source>
</evidence>
<dbReference type="AlphaFoldDB" id="A0A6S7FQL4"/>
<evidence type="ECO:0000256" key="4">
    <source>
        <dbReference type="ARBA" id="ARBA00022692"/>
    </source>
</evidence>
<protein>
    <recommendedName>
        <fullName evidence="9">Vesicle transport protein</fullName>
    </recommendedName>
</protein>
<dbReference type="GO" id="GO:0016020">
    <property type="term" value="C:membrane"/>
    <property type="evidence" value="ECO:0007669"/>
    <property type="project" value="UniProtKB-SubCell"/>
</dbReference>
<evidence type="ECO:0000256" key="5">
    <source>
        <dbReference type="ARBA" id="ARBA00022927"/>
    </source>
</evidence>
<dbReference type="PANTHER" id="PTHR23137:SF36">
    <property type="entry name" value="VESICLE TRANSPORT PROTEIN SFT2C"/>
    <property type="match status" value="1"/>
</dbReference>
<evidence type="ECO:0000256" key="10">
    <source>
        <dbReference type="SAM" id="MobiDB-lite"/>
    </source>
</evidence>
<dbReference type="GO" id="GO:0016192">
    <property type="term" value="P:vesicle-mediated transport"/>
    <property type="evidence" value="ECO:0007669"/>
    <property type="project" value="InterPro"/>
</dbReference>
<evidence type="ECO:0000256" key="1">
    <source>
        <dbReference type="ARBA" id="ARBA00003566"/>
    </source>
</evidence>
<dbReference type="GO" id="GO:0012505">
    <property type="term" value="C:endomembrane system"/>
    <property type="evidence" value="ECO:0007669"/>
    <property type="project" value="UniProtKB-ARBA"/>
</dbReference>
<keyword evidence="12" id="KW-1185">Reference proteome</keyword>
<dbReference type="EMBL" id="CACRXK020000001">
    <property type="protein sequence ID" value="CAB3976561.1"/>
    <property type="molecule type" value="Genomic_DNA"/>
</dbReference>
<dbReference type="Proteomes" id="UP001152795">
    <property type="component" value="Unassembled WGS sequence"/>
</dbReference>
<dbReference type="PANTHER" id="PTHR23137">
    <property type="entry name" value="VESICLE TRANSPORT PROTEIN-RELATED"/>
    <property type="match status" value="1"/>
</dbReference>
<evidence type="ECO:0000256" key="6">
    <source>
        <dbReference type="ARBA" id="ARBA00022989"/>
    </source>
</evidence>
<feature type="compositionally biased region" description="Basic and acidic residues" evidence="10">
    <location>
        <begin position="18"/>
        <end position="30"/>
    </location>
</feature>
<keyword evidence="4 9" id="KW-0812">Transmembrane</keyword>
<evidence type="ECO:0000256" key="9">
    <source>
        <dbReference type="RuleBase" id="RU363111"/>
    </source>
</evidence>
<dbReference type="InterPro" id="IPR011691">
    <property type="entry name" value="Vesicle_transpt_SFT2"/>
</dbReference>
<comment type="subcellular location">
    <subcellularLocation>
        <location evidence="2 9">Membrane</location>
        <topology evidence="2 9">Multi-pass membrane protein</topology>
    </subcellularLocation>
</comment>
<reference evidence="11" key="1">
    <citation type="submission" date="2020-04" db="EMBL/GenBank/DDBJ databases">
        <authorList>
            <person name="Alioto T."/>
            <person name="Alioto T."/>
            <person name="Gomez Garrido J."/>
        </authorList>
    </citation>
    <scope>NUCLEOTIDE SEQUENCE</scope>
    <source>
        <strain evidence="11">A484AB</strain>
    </source>
</reference>
<accession>A0A6S7FQL4</accession>
<evidence type="ECO:0000256" key="8">
    <source>
        <dbReference type="ARBA" id="ARBA00025800"/>
    </source>
</evidence>
<dbReference type="InterPro" id="IPR007305">
    <property type="entry name" value="Vesicle_transpt_Got1/SFT2"/>
</dbReference>
<feature type="transmembrane region" description="Helical" evidence="9">
    <location>
        <begin position="155"/>
        <end position="176"/>
    </location>
</feature>
<comment type="function">
    <text evidence="1 9">May be involved in fusion of retrograde transport vesicles derived from an endocytic compartment with the Golgi complex.</text>
</comment>
<gene>
    <name evidence="11" type="ORF">PACLA_8A086206</name>
</gene>
<proteinExistence type="inferred from homology"/>